<evidence type="ECO:0000256" key="3">
    <source>
        <dbReference type="ARBA" id="ARBA00010766"/>
    </source>
</evidence>
<comment type="function">
    <text evidence="8">Membrane-associated protein that warps the membrane surface to access and bind aromatic isoprenes with high specificity, including ubiquinone (CoQ) isoprene intermediates and presents them directly to Coq7, therefore facilitating the Coq7-mediated hydroxylase step. Participates in the biosynthesis of coenzyme Q, also named ubiquinone, an essential lipid-soluble electron transporter for aerobic cellular respiration.</text>
</comment>
<keyword evidence="4 8" id="KW-0831">Ubiquinone biosynthesis</keyword>
<dbReference type="Pfam" id="PF08511">
    <property type="entry name" value="COQ9"/>
    <property type="match status" value="1"/>
</dbReference>
<feature type="signal peptide" evidence="10">
    <location>
        <begin position="1"/>
        <end position="18"/>
    </location>
</feature>
<dbReference type="InterPro" id="IPR013718">
    <property type="entry name" value="COQ9_C"/>
</dbReference>
<keyword evidence="6 8" id="KW-0446">Lipid-binding</keyword>
<evidence type="ECO:0000256" key="10">
    <source>
        <dbReference type="SAM" id="SignalP"/>
    </source>
</evidence>
<evidence type="ECO:0000256" key="6">
    <source>
        <dbReference type="ARBA" id="ARBA00023121"/>
    </source>
</evidence>
<dbReference type="PANTHER" id="PTHR21427:SF19">
    <property type="entry name" value="UBIQUINONE BIOSYNTHESIS PROTEIN COQ9, MITOCHONDRIAL"/>
    <property type="match status" value="1"/>
</dbReference>
<comment type="subcellular location">
    <subcellularLocation>
        <location evidence="1 8">Mitochondrion</location>
    </subcellularLocation>
</comment>
<evidence type="ECO:0000256" key="2">
    <source>
        <dbReference type="ARBA" id="ARBA00004749"/>
    </source>
</evidence>
<protein>
    <recommendedName>
        <fullName evidence="8">Ubiquinone biosynthesis protein</fullName>
    </recommendedName>
</protein>
<evidence type="ECO:0000313" key="12">
    <source>
        <dbReference type="EMBL" id="CAK9209629.1"/>
    </source>
</evidence>
<comment type="pathway">
    <text evidence="2 8">Cofactor biosynthesis; ubiquinone biosynthesis.</text>
</comment>
<evidence type="ECO:0000313" key="13">
    <source>
        <dbReference type="Proteomes" id="UP001497512"/>
    </source>
</evidence>
<feature type="compositionally biased region" description="Basic and acidic residues" evidence="9">
    <location>
        <begin position="70"/>
        <end position="86"/>
    </location>
</feature>
<proteinExistence type="inferred from homology"/>
<name>A0ABP0U0X1_9BRYO</name>
<evidence type="ECO:0000256" key="4">
    <source>
        <dbReference type="ARBA" id="ARBA00022688"/>
    </source>
</evidence>
<keyword evidence="5" id="KW-0809">Transit peptide</keyword>
<evidence type="ECO:0000256" key="8">
    <source>
        <dbReference type="RuleBase" id="RU366063"/>
    </source>
</evidence>
<dbReference type="PANTHER" id="PTHR21427">
    <property type="entry name" value="UBIQUINONE BIOSYNTHESIS PROTEIN COQ9, MITOCHONDRIAL"/>
    <property type="match status" value="1"/>
</dbReference>
<keyword evidence="7 8" id="KW-0496">Mitochondrion</keyword>
<evidence type="ECO:0000259" key="11">
    <source>
        <dbReference type="Pfam" id="PF08511"/>
    </source>
</evidence>
<evidence type="ECO:0000256" key="7">
    <source>
        <dbReference type="ARBA" id="ARBA00023128"/>
    </source>
</evidence>
<evidence type="ECO:0000256" key="9">
    <source>
        <dbReference type="SAM" id="MobiDB-lite"/>
    </source>
</evidence>
<dbReference type="Gene3D" id="1.10.357.10">
    <property type="entry name" value="Tetracycline Repressor, domain 2"/>
    <property type="match status" value="1"/>
</dbReference>
<accession>A0ABP0U0X1</accession>
<feature type="domain" description="COQ9 C-terminal" evidence="11">
    <location>
        <begin position="201"/>
        <end position="269"/>
    </location>
</feature>
<feature type="region of interest" description="Disordered" evidence="9">
    <location>
        <begin position="58"/>
        <end position="86"/>
    </location>
</feature>
<evidence type="ECO:0000256" key="5">
    <source>
        <dbReference type="ARBA" id="ARBA00022946"/>
    </source>
</evidence>
<dbReference type="EMBL" id="OZ019909">
    <property type="protein sequence ID" value="CAK9209629.1"/>
    <property type="molecule type" value="Genomic_DNA"/>
</dbReference>
<organism evidence="12 13">
    <name type="scientific">Sphagnum troendelagicum</name>
    <dbReference type="NCBI Taxonomy" id="128251"/>
    <lineage>
        <taxon>Eukaryota</taxon>
        <taxon>Viridiplantae</taxon>
        <taxon>Streptophyta</taxon>
        <taxon>Embryophyta</taxon>
        <taxon>Bryophyta</taxon>
        <taxon>Sphagnophytina</taxon>
        <taxon>Sphagnopsida</taxon>
        <taxon>Sphagnales</taxon>
        <taxon>Sphagnaceae</taxon>
        <taxon>Sphagnum</taxon>
    </lineage>
</organism>
<evidence type="ECO:0000256" key="1">
    <source>
        <dbReference type="ARBA" id="ARBA00004173"/>
    </source>
</evidence>
<dbReference type="Proteomes" id="UP001497512">
    <property type="component" value="Chromosome 17"/>
</dbReference>
<keyword evidence="13" id="KW-1185">Reference proteome</keyword>
<sequence length="305" mass="33411">MRRGGAVARILLLRHASCAPSPSVQQMPQQFLQSSTARPVSLTFTRWIHTYAALRNQGGGDGGGGTTTAKAEEKPSHGDAKSAHEEEIVDERTLVLHAAMAHVRRLGWMEAALVAGARDVGLSPSIVGSFQRKDAALVEFFMDDCNHKLQEQLEGKEKELSNMLLADRIASIVRMRLEMNVPVITKWASALSIQANPLNAATALKQRAQLVDDIWHAAGDRSSDMDWYTKRALLGAVYTTAELYMLTDFTPGYRDTWTFLEGRIKDAVNARKTGQEAVHLAQAVSQGLSNSLASFFNKQSTSSKS</sequence>
<dbReference type="InterPro" id="IPR012762">
    <property type="entry name" value="Ubiq_biosynth_COQ9"/>
</dbReference>
<keyword evidence="10" id="KW-0732">Signal</keyword>
<comment type="similarity">
    <text evidence="3 8">Belongs to the COQ9 family.</text>
</comment>
<gene>
    <name evidence="12" type="ORF">CSSPTR1EN2_LOCUS9918</name>
</gene>
<reference evidence="12" key="1">
    <citation type="submission" date="2024-02" db="EMBL/GenBank/DDBJ databases">
        <authorList>
            <consortium name="ELIXIR-Norway"/>
            <consortium name="Elixir Norway"/>
        </authorList>
    </citation>
    <scope>NUCLEOTIDE SEQUENCE</scope>
</reference>
<dbReference type="NCBIfam" id="TIGR02396">
    <property type="entry name" value="diverge_rpsU"/>
    <property type="match status" value="1"/>
</dbReference>
<feature type="chain" id="PRO_5045629097" description="Ubiquinone biosynthesis protein" evidence="10">
    <location>
        <begin position="19"/>
        <end position="305"/>
    </location>
</feature>